<sequence length="568" mass="62328">MELLKVTNMKAIKYIAILVMTLGVGACTSDFEEINTNPNHITTEEASAKFFLTGAQFNLYGPGRYAYWRAQLIHADRYAGQFTFGFNASWWNDGLGYTYNPGYTDAAWDWLAGYFGDLDNYMKLTATGGDFENPQMYAVGQIISGLYYQMYTDTFGQIPYSEVGDPEVLSPRFDDQATIYQGVINKLDEAMATIGDTERTGVGIEDLGANDIYCGGDLQQWKRLANTLKLRMALRAHGASGASFAETAISEALSAPLLETDVLMQKDNIISQWASAAYGDVWHNFGAGSNWKVSKPLVDYLQNHNDPRLGAYAQPIAGGEVTWVKPSEADNPEGFENFDKRVDFIVEVLTEAGANPTVTREGDEVTVSVEAGAYVGQPVRLNGFIKQYVQDEFFSNPAEEIVRSKGGEKIPSEIVFTSAEAYFLQAEAAVKGLGSGDAQTLYETGIAQSMRMWGVSEGQITTYLENASIADLSGTTDEQLEKIAVQRWIASYTDGFEAWAVVRDMGYPSELSAGVSDPDIFAPGDINGAYPMRMQYGNAVKSENGDNYQSAISAQGPDKQDVALWWAK</sequence>
<dbReference type="InterPro" id="IPR041662">
    <property type="entry name" value="SusD-like_2"/>
</dbReference>
<dbReference type="SUPFAM" id="SSF48452">
    <property type="entry name" value="TPR-like"/>
    <property type="match status" value="1"/>
</dbReference>
<dbReference type="PROSITE" id="PS51257">
    <property type="entry name" value="PROKAR_LIPOPROTEIN"/>
    <property type="match status" value="1"/>
</dbReference>
<dbReference type="EMBL" id="QREG01000001">
    <property type="protein sequence ID" value="REE05942.1"/>
    <property type="molecule type" value="Genomic_DNA"/>
</dbReference>
<reference evidence="1 2" key="1">
    <citation type="submission" date="2018-07" db="EMBL/GenBank/DDBJ databases">
        <title>Genomic Encyclopedia of Type Strains, Phase IV (KMG-IV): sequencing the most valuable type-strain genomes for metagenomic binning, comparative biology and taxonomic classification.</title>
        <authorList>
            <person name="Goeker M."/>
        </authorList>
    </citation>
    <scope>NUCLEOTIDE SEQUENCE [LARGE SCALE GENOMIC DNA]</scope>
    <source>
        <strain evidence="1 2">DSM 4134</strain>
    </source>
</reference>
<protein>
    <submittedName>
        <fullName evidence="1">SusD-like starch-binding protein associating with outer membrane</fullName>
    </submittedName>
</protein>
<dbReference type="AlphaFoldDB" id="A0A3D9LL03"/>
<dbReference type="Pfam" id="PF12771">
    <property type="entry name" value="SusD-like_2"/>
    <property type="match status" value="1"/>
</dbReference>
<proteinExistence type="predicted"/>
<dbReference type="InterPro" id="IPR011990">
    <property type="entry name" value="TPR-like_helical_dom_sf"/>
</dbReference>
<evidence type="ECO:0000313" key="1">
    <source>
        <dbReference type="EMBL" id="REE05942.1"/>
    </source>
</evidence>
<dbReference type="Proteomes" id="UP000256779">
    <property type="component" value="Unassembled WGS sequence"/>
</dbReference>
<gene>
    <name evidence="1" type="ORF">C7460_101461</name>
</gene>
<organism evidence="1 2">
    <name type="scientific">Marinoscillum furvescens DSM 4134</name>
    <dbReference type="NCBI Taxonomy" id="1122208"/>
    <lineage>
        <taxon>Bacteria</taxon>
        <taxon>Pseudomonadati</taxon>
        <taxon>Bacteroidota</taxon>
        <taxon>Cytophagia</taxon>
        <taxon>Cytophagales</taxon>
        <taxon>Reichenbachiellaceae</taxon>
        <taxon>Marinoscillum</taxon>
    </lineage>
</organism>
<name>A0A3D9LL03_MARFU</name>
<keyword evidence="2" id="KW-1185">Reference proteome</keyword>
<evidence type="ECO:0000313" key="2">
    <source>
        <dbReference type="Proteomes" id="UP000256779"/>
    </source>
</evidence>
<comment type="caution">
    <text evidence="1">The sequence shown here is derived from an EMBL/GenBank/DDBJ whole genome shotgun (WGS) entry which is preliminary data.</text>
</comment>
<dbReference type="Gene3D" id="1.25.40.390">
    <property type="match status" value="1"/>
</dbReference>
<accession>A0A3D9LL03</accession>